<gene>
    <name evidence="5" type="ORF">BVC80_1633g21</name>
</gene>
<dbReference type="STRING" id="56857.A0A200PPW5"/>
<dbReference type="InterPro" id="IPR000782">
    <property type="entry name" value="FAS1_domain"/>
</dbReference>
<evidence type="ECO:0000256" key="1">
    <source>
        <dbReference type="ARBA" id="ARBA00007843"/>
    </source>
</evidence>
<dbReference type="EMBL" id="MVGT01004345">
    <property type="protein sequence ID" value="OVA00250.1"/>
    <property type="molecule type" value="Genomic_DNA"/>
</dbReference>
<proteinExistence type="inferred from homology"/>
<evidence type="ECO:0000313" key="5">
    <source>
        <dbReference type="EMBL" id="OVA00250.1"/>
    </source>
</evidence>
<dbReference type="SUPFAM" id="SSF82153">
    <property type="entry name" value="FAS1 domain"/>
    <property type="match status" value="1"/>
</dbReference>
<dbReference type="PANTHER" id="PTHR33985:SF15">
    <property type="entry name" value="FASCICLIN-LIKE ARABINOGALACTAN PROTEIN 19"/>
    <property type="match status" value="1"/>
</dbReference>
<reference evidence="5 6" key="1">
    <citation type="journal article" date="2017" name="Mol. Plant">
        <title>The Genome of Medicinal Plant Macleaya cordata Provides New Insights into Benzylisoquinoline Alkaloids Metabolism.</title>
        <authorList>
            <person name="Liu X."/>
            <person name="Liu Y."/>
            <person name="Huang P."/>
            <person name="Ma Y."/>
            <person name="Qing Z."/>
            <person name="Tang Q."/>
            <person name="Cao H."/>
            <person name="Cheng P."/>
            <person name="Zheng Y."/>
            <person name="Yuan Z."/>
            <person name="Zhou Y."/>
            <person name="Liu J."/>
            <person name="Tang Z."/>
            <person name="Zhuo Y."/>
            <person name="Zhang Y."/>
            <person name="Yu L."/>
            <person name="Huang J."/>
            <person name="Yang P."/>
            <person name="Peng Q."/>
            <person name="Zhang J."/>
            <person name="Jiang W."/>
            <person name="Zhang Z."/>
            <person name="Lin K."/>
            <person name="Ro D.K."/>
            <person name="Chen X."/>
            <person name="Xiong X."/>
            <person name="Shang Y."/>
            <person name="Huang S."/>
            <person name="Zeng J."/>
        </authorList>
    </citation>
    <scope>NUCLEOTIDE SEQUENCE [LARGE SCALE GENOMIC DNA]</scope>
    <source>
        <strain evidence="6">cv. BLH2017</strain>
        <tissue evidence="5">Root</tissue>
    </source>
</reference>
<dbReference type="InterPro" id="IPR052806">
    <property type="entry name" value="Fasciclin-like_AGP"/>
</dbReference>
<protein>
    <submittedName>
        <fullName evidence="5">FAS1 domain</fullName>
    </submittedName>
</protein>
<name>A0A200PPW5_MACCD</name>
<dbReference type="Gene3D" id="2.30.180.10">
    <property type="entry name" value="FAS1 domain"/>
    <property type="match status" value="1"/>
</dbReference>
<organism evidence="5 6">
    <name type="scientific">Macleaya cordata</name>
    <name type="common">Five-seeded plume-poppy</name>
    <name type="synonym">Bocconia cordata</name>
    <dbReference type="NCBI Taxonomy" id="56857"/>
    <lineage>
        <taxon>Eukaryota</taxon>
        <taxon>Viridiplantae</taxon>
        <taxon>Streptophyta</taxon>
        <taxon>Embryophyta</taxon>
        <taxon>Tracheophyta</taxon>
        <taxon>Spermatophyta</taxon>
        <taxon>Magnoliopsida</taxon>
        <taxon>Ranunculales</taxon>
        <taxon>Papaveraceae</taxon>
        <taxon>Papaveroideae</taxon>
        <taxon>Macleaya</taxon>
    </lineage>
</organism>
<dbReference type="SMART" id="SM00554">
    <property type="entry name" value="FAS1"/>
    <property type="match status" value="1"/>
</dbReference>
<dbReference type="Pfam" id="PF02469">
    <property type="entry name" value="Fasciclin"/>
    <property type="match status" value="1"/>
</dbReference>
<evidence type="ECO:0000256" key="2">
    <source>
        <dbReference type="SAM" id="MobiDB-lite"/>
    </source>
</evidence>
<dbReference type="InterPro" id="IPR036378">
    <property type="entry name" value="FAS1_dom_sf"/>
</dbReference>
<keyword evidence="3" id="KW-0732">Signal</keyword>
<dbReference type="AlphaFoldDB" id="A0A200PPW5"/>
<feature type="chain" id="PRO_5012803783" evidence="3">
    <location>
        <begin position="33"/>
        <end position="320"/>
    </location>
</feature>
<sequence>MEKHLRLISGYSQATTVTILLSLLLLTNLVNGVTEQELDTAIAALTSNGYHLFGNAISTSDLRYQIIAGNNFTFFAPTNSDLYSLDMESDASDYVQNLRYHVAVHRLAISDLNNLPPLSFINTMIPNRCLLISNNQITTPNGIFNGSFAVDGVPISVPDLYTGSSISIHGLDGILALKIPETMNSDFDDIDLGSLSPSFQSNKCFSSFSPRTMPDSVTPASSPDPFPKSASYPDPFSVSSASSPAPFSVWTSSSAPFSMSASSPASVSTSKENADELNFKKKREKRHEHGHRRKKNERKKVQDRRRHIDDEEVQQSSFYK</sequence>
<dbReference type="OrthoDB" id="1937685at2759"/>
<dbReference type="PANTHER" id="PTHR33985">
    <property type="entry name" value="OS02G0491300 PROTEIN-RELATED"/>
    <property type="match status" value="1"/>
</dbReference>
<accession>A0A200PPW5</accession>
<feature type="domain" description="FAS1" evidence="4">
    <location>
        <begin position="37"/>
        <end position="175"/>
    </location>
</feature>
<keyword evidence="6" id="KW-1185">Reference proteome</keyword>
<feature type="compositionally biased region" description="Low complexity" evidence="2">
    <location>
        <begin position="253"/>
        <end position="270"/>
    </location>
</feature>
<dbReference type="FunCoup" id="A0A200PPW5">
    <property type="interactions" value="2"/>
</dbReference>
<dbReference type="PROSITE" id="PS50213">
    <property type="entry name" value="FAS1"/>
    <property type="match status" value="1"/>
</dbReference>
<comment type="similarity">
    <text evidence="1">Belongs to the fasciclin-like AGP family.</text>
</comment>
<feature type="compositionally biased region" description="Basic residues" evidence="2">
    <location>
        <begin position="280"/>
        <end position="305"/>
    </location>
</feature>
<feature type="signal peptide" evidence="3">
    <location>
        <begin position="1"/>
        <end position="32"/>
    </location>
</feature>
<evidence type="ECO:0000313" key="6">
    <source>
        <dbReference type="Proteomes" id="UP000195402"/>
    </source>
</evidence>
<evidence type="ECO:0000259" key="4">
    <source>
        <dbReference type="PROSITE" id="PS50213"/>
    </source>
</evidence>
<evidence type="ECO:0000256" key="3">
    <source>
        <dbReference type="SAM" id="SignalP"/>
    </source>
</evidence>
<feature type="region of interest" description="Disordered" evidence="2">
    <location>
        <begin position="253"/>
        <end position="320"/>
    </location>
</feature>
<dbReference type="OMA" id="AINHTTE"/>
<dbReference type="Proteomes" id="UP000195402">
    <property type="component" value="Unassembled WGS sequence"/>
</dbReference>
<comment type="caution">
    <text evidence="5">The sequence shown here is derived from an EMBL/GenBank/DDBJ whole genome shotgun (WGS) entry which is preliminary data.</text>
</comment>
<dbReference type="InParanoid" id="A0A200PPW5"/>